<sequence>MDIGSPSGKRQTRITQSFEAEATKVLLELTAKSVMSPSCPRQLARQNAVSIDQIFTRRSSEPVTTYLPEQSKIAQ</sequence>
<accession>A0A2P2LT85</accession>
<evidence type="ECO:0000313" key="1">
    <source>
        <dbReference type="EMBL" id="MBX21184.1"/>
    </source>
</evidence>
<proteinExistence type="predicted"/>
<organism evidence="1">
    <name type="scientific">Rhizophora mucronata</name>
    <name type="common">Asiatic mangrove</name>
    <dbReference type="NCBI Taxonomy" id="61149"/>
    <lineage>
        <taxon>Eukaryota</taxon>
        <taxon>Viridiplantae</taxon>
        <taxon>Streptophyta</taxon>
        <taxon>Embryophyta</taxon>
        <taxon>Tracheophyta</taxon>
        <taxon>Spermatophyta</taxon>
        <taxon>Magnoliopsida</taxon>
        <taxon>eudicotyledons</taxon>
        <taxon>Gunneridae</taxon>
        <taxon>Pentapetalae</taxon>
        <taxon>rosids</taxon>
        <taxon>fabids</taxon>
        <taxon>Malpighiales</taxon>
        <taxon>Rhizophoraceae</taxon>
        <taxon>Rhizophora</taxon>
    </lineage>
</organism>
<dbReference type="AlphaFoldDB" id="A0A2P2LT85"/>
<name>A0A2P2LT85_RHIMU</name>
<reference evidence="1" key="1">
    <citation type="submission" date="2018-02" db="EMBL/GenBank/DDBJ databases">
        <title>Rhizophora mucronata_Transcriptome.</title>
        <authorList>
            <person name="Meera S.P."/>
            <person name="Sreeshan A."/>
            <person name="Augustine A."/>
        </authorList>
    </citation>
    <scope>NUCLEOTIDE SEQUENCE</scope>
    <source>
        <tissue evidence="1">Leaf</tissue>
    </source>
</reference>
<dbReference type="EMBL" id="GGEC01040700">
    <property type="protein sequence ID" value="MBX21184.1"/>
    <property type="molecule type" value="Transcribed_RNA"/>
</dbReference>
<protein>
    <submittedName>
        <fullName evidence="1">Bromodomain and WD repeat-containing protein 3</fullName>
    </submittedName>
</protein>